<dbReference type="OrthoDB" id="10072329at2759"/>
<evidence type="ECO:0000256" key="2">
    <source>
        <dbReference type="SAM" id="MobiDB-lite"/>
    </source>
</evidence>
<name>A0A6J2W9Y3_CHACN</name>
<proteinExistence type="predicted"/>
<keyword evidence="3" id="KW-0472">Membrane</keyword>
<dbReference type="FunCoup" id="A0A6J2W9Y3">
    <property type="interactions" value="25"/>
</dbReference>
<keyword evidence="3" id="KW-1133">Transmembrane helix</keyword>
<dbReference type="AlphaFoldDB" id="A0A6J2W9Y3"/>
<accession>A0A6J2W9Y3</accession>
<protein>
    <submittedName>
        <fullName evidence="7">Endoglin</fullName>
    </submittedName>
</protein>
<dbReference type="Proteomes" id="UP000504632">
    <property type="component" value="Chromosome 9"/>
</dbReference>
<keyword evidence="3" id="KW-0812">Transmembrane</keyword>
<gene>
    <name evidence="7" type="primary">eng</name>
</gene>
<dbReference type="InParanoid" id="A0A6J2W9Y3"/>
<feature type="compositionally biased region" description="Polar residues" evidence="2">
    <location>
        <begin position="531"/>
        <end position="556"/>
    </location>
</feature>
<dbReference type="InterPro" id="IPR058899">
    <property type="entry name" value="TGFBR3/Endoglin-like_N"/>
</dbReference>
<feature type="transmembrane region" description="Helical" evidence="3">
    <location>
        <begin position="467"/>
        <end position="491"/>
    </location>
</feature>
<dbReference type="Pfam" id="PF26060">
    <property type="entry name" value="TGFBR3_N"/>
    <property type="match status" value="1"/>
</dbReference>
<dbReference type="GeneID" id="115821475"/>
<sequence>MERISLLLPLLLCIRTAISEPHAICEPKDVSGNQNWITVEEVPLGCSTNFSIDGREVHIFSLELKPGSSIFEMNFTAARPSDLIISSRKKTDVYVSVIGADPAVNIYTAADSRWKFYSGEKIQNLTMPTDTEDLLQWATAEFGGITSFTTIREPKTIFFPEIDRTPGSTLCELPAASPPKKNYVDRDIPKSQVKSCFGQPGEDLHIINIPDDVSIRYVYVDVLSKEPKLVLRGPPGTVWKISAINIKPMSNNKMMLYDLEIAPRRNLSDSAEEIKKQVEEYYGTKAITTYSEIRPESQAIRVVIGKQDSTAAVKPTVPQTTSASSSPTPSYLKMQLYTSPDFKSPLDPAKVQTDKRLFAEISSEIHGEWVMTVKVCYCTARSKGSLSVEKNMPFKLEPCLVKSCHNRSRLSFSFQHLQDQGPTNWSLECDITLCLGELCWDAGKVRRSLEIIPTYNPSQKQCTTDSVTAVLGIAFGGFLIGVLLMGALWFIKIRTGYPVALDMGTTAAHLSALSLLGCPCCLTKRQPVPTNPSQSENSSANASIGSTQSTPTSSMA</sequence>
<evidence type="ECO:0000256" key="4">
    <source>
        <dbReference type="SAM" id="SignalP"/>
    </source>
</evidence>
<keyword evidence="6" id="KW-1185">Reference proteome</keyword>
<evidence type="ECO:0000259" key="5">
    <source>
        <dbReference type="Pfam" id="PF26060"/>
    </source>
</evidence>
<feature type="signal peptide" evidence="4">
    <location>
        <begin position="1"/>
        <end position="19"/>
    </location>
</feature>
<evidence type="ECO:0000256" key="1">
    <source>
        <dbReference type="ARBA" id="ARBA00023180"/>
    </source>
</evidence>
<dbReference type="CTD" id="2022"/>
<reference evidence="7" key="1">
    <citation type="submission" date="2025-08" db="UniProtKB">
        <authorList>
            <consortium name="RefSeq"/>
        </authorList>
    </citation>
    <scope>IDENTIFICATION</scope>
</reference>
<evidence type="ECO:0000256" key="3">
    <source>
        <dbReference type="SAM" id="Phobius"/>
    </source>
</evidence>
<evidence type="ECO:0000313" key="7">
    <source>
        <dbReference type="RefSeq" id="XP_030641159.1"/>
    </source>
</evidence>
<dbReference type="RefSeq" id="XP_030641159.1">
    <property type="nucleotide sequence ID" value="XM_030785299.1"/>
</dbReference>
<organism evidence="6 7">
    <name type="scientific">Chanos chanos</name>
    <name type="common">Milkfish</name>
    <name type="synonym">Mugil chanos</name>
    <dbReference type="NCBI Taxonomy" id="29144"/>
    <lineage>
        <taxon>Eukaryota</taxon>
        <taxon>Metazoa</taxon>
        <taxon>Chordata</taxon>
        <taxon>Craniata</taxon>
        <taxon>Vertebrata</taxon>
        <taxon>Euteleostomi</taxon>
        <taxon>Actinopterygii</taxon>
        <taxon>Neopterygii</taxon>
        <taxon>Teleostei</taxon>
        <taxon>Ostariophysi</taxon>
        <taxon>Gonorynchiformes</taxon>
        <taxon>Chanidae</taxon>
        <taxon>Chanos</taxon>
    </lineage>
</organism>
<keyword evidence="4" id="KW-0732">Signal</keyword>
<feature type="region of interest" description="Disordered" evidence="2">
    <location>
        <begin position="529"/>
        <end position="556"/>
    </location>
</feature>
<feature type="domain" description="TGFBR3/Endoglin-like N-terminal" evidence="5">
    <location>
        <begin position="39"/>
        <end position="173"/>
    </location>
</feature>
<feature type="chain" id="PRO_5026878382" evidence="4">
    <location>
        <begin position="20"/>
        <end position="556"/>
    </location>
</feature>
<evidence type="ECO:0000313" key="6">
    <source>
        <dbReference type="Proteomes" id="UP000504632"/>
    </source>
</evidence>
<keyword evidence="1" id="KW-0325">Glycoprotein</keyword>